<reference evidence="2 3" key="1">
    <citation type="submission" date="2013-02" db="EMBL/GenBank/DDBJ databases">
        <title>Genome sequence of Candida maltosa Xu316, a potential industrial strain for xylitol and ethanol production.</title>
        <authorList>
            <person name="Yu J."/>
            <person name="Wang Q."/>
            <person name="Geng X."/>
            <person name="Bao W."/>
            <person name="He P."/>
            <person name="Cai J."/>
        </authorList>
    </citation>
    <scope>NUCLEOTIDE SEQUENCE [LARGE SCALE GENOMIC DNA]</scope>
    <source>
        <strain evidence="3">Xu316</strain>
    </source>
</reference>
<dbReference type="AlphaFoldDB" id="M3JTH7"/>
<organism evidence="2 3">
    <name type="scientific">Candida maltosa (strain Xu316)</name>
    <name type="common">Yeast</name>
    <dbReference type="NCBI Taxonomy" id="1245528"/>
    <lineage>
        <taxon>Eukaryota</taxon>
        <taxon>Fungi</taxon>
        <taxon>Dikarya</taxon>
        <taxon>Ascomycota</taxon>
        <taxon>Saccharomycotina</taxon>
        <taxon>Pichiomycetes</taxon>
        <taxon>Debaryomycetaceae</taxon>
        <taxon>Candida/Lodderomyces clade</taxon>
        <taxon>Candida</taxon>
    </lineage>
</organism>
<gene>
    <name evidence="2" type="ORF">G210_4157</name>
</gene>
<feature type="region of interest" description="Disordered" evidence="1">
    <location>
        <begin position="48"/>
        <end position="68"/>
    </location>
</feature>
<dbReference type="Proteomes" id="UP000011777">
    <property type="component" value="Unassembled WGS sequence"/>
</dbReference>
<proteinExistence type="predicted"/>
<accession>M3JTH7</accession>
<evidence type="ECO:0000256" key="1">
    <source>
        <dbReference type="SAM" id="MobiDB-lite"/>
    </source>
</evidence>
<name>M3JTH7_CANMX</name>
<sequence length="210" mass="23863">MSKNFMLDPSNPDFVQQVRQQEAQQLYHQYHFVQQQQHFQYLQNALAKSMNQSPKSPSEQQQQQQQQLQPPYFPTAVFKPNYMQDVLLNESCVLSSPVNSMDSSNCTTTKTTPIMAPINISKHDQLSSISPHGHYHHHEDDDIELFPSAKDGALPSPSSPLIDCSLAKPHEEYLHLVSSLSSTNDMLDTKSNHFCFGYGSPKQTTSNYDF</sequence>
<comment type="caution">
    <text evidence="2">The sequence shown here is derived from an EMBL/GenBank/DDBJ whole genome shotgun (WGS) entry which is preliminary data.</text>
</comment>
<protein>
    <submittedName>
        <fullName evidence="2">Putative zinc finger protein</fullName>
    </submittedName>
</protein>
<feature type="non-terminal residue" evidence="2">
    <location>
        <position position="210"/>
    </location>
</feature>
<dbReference type="STRING" id="1245528.M3JTH7"/>
<dbReference type="EMBL" id="AOGT01002401">
    <property type="protein sequence ID" value="EMG45649.1"/>
    <property type="molecule type" value="Genomic_DNA"/>
</dbReference>
<evidence type="ECO:0000313" key="3">
    <source>
        <dbReference type="Proteomes" id="UP000011777"/>
    </source>
</evidence>
<keyword evidence="3" id="KW-1185">Reference proteome</keyword>
<evidence type="ECO:0000313" key="2">
    <source>
        <dbReference type="EMBL" id="EMG45649.1"/>
    </source>
</evidence>
<feature type="compositionally biased region" description="Low complexity" evidence="1">
    <location>
        <begin position="52"/>
        <end position="68"/>
    </location>
</feature>
<dbReference type="HOGENOM" id="CLU_1312738_0_0_1"/>